<dbReference type="InParanoid" id="A0A067PIM3"/>
<reference evidence="2" key="1">
    <citation type="journal article" date="2014" name="Proc. Natl. Acad. Sci. U.S.A.">
        <title>Extensive sampling of basidiomycete genomes demonstrates inadequacy of the white-rot/brown-rot paradigm for wood decay fungi.</title>
        <authorList>
            <person name="Riley R."/>
            <person name="Salamov A.A."/>
            <person name="Brown D.W."/>
            <person name="Nagy L.G."/>
            <person name="Floudas D."/>
            <person name="Held B.W."/>
            <person name="Levasseur A."/>
            <person name="Lombard V."/>
            <person name="Morin E."/>
            <person name="Otillar R."/>
            <person name="Lindquist E.A."/>
            <person name="Sun H."/>
            <person name="LaButti K.M."/>
            <person name="Schmutz J."/>
            <person name="Jabbour D."/>
            <person name="Luo H."/>
            <person name="Baker S.E."/>
            <person name="Pisabarro A.G."/>
            <person name="Walton J.D."/>
            <person name="Blanchette R.A."/>
            <person name="Henrissat B."/>
            <person name="Martin F."/>
            <person name="Cullen D."/>
            <person name="Hibbett D.S."/>
            <person name="Grigoriev I.V."/>
        </authorList>
    </citation>
    <scope>NUCLEOTIDE SEQUENCE [LARGE SCALE GENOMIC DNA]</scope>
    <source>
        <strain evidence="2">MUCL 33604</strain>
    </source>
</reference>
<dbReference type="HOGENOM" id="CLU_514881_0_0_1"/>
<dbReference type="OrthoDB" id="3038402at2759"/>
<name>A0A067PIM3_9AGAM</name>
<gene>
    <name evidence="1" type="ORF">JAAARDRAFT_71923</name>
</gene>
<dbReference type="STRING" id="933084.A0A067PIM3"/>
<dbReference type="AlphaFoldDB" id="A0A067PIM3"/>
<proteinExistence type="predicted"/>
<accession>A0A067PIM3</accession>
<dbReference type="Gene3D" id="3.80.10.10">
    <property type="entry name" value="Ribonuclease Inhibitor"/>
    <property type="match status" value="1"/>
</dbReference>
<evidence type="ECO:0000313" key="1">
    <source>
        <dbReference type="EMBL" id="KDQ54649.1"/>
    </source>
</evidence>
<dbReference type="InterPro" id="IPR032675">
    <property type="entry name" value="LRR_dom_sf"/>
</dbReference>
<sequence>MPPYGGERSLAPVMLVCHQWRDIAVSTPDLWSTIKFTSEGVTRVETLLQRSKSVPVDIIVDRTPFPSTIEVLPPRQSRIRTLCLVDTPQSIVRGLLASLNGVGAPNLELLSIIYPDPSGTSLDAGLVPPLFADCVPRIRHLVVDVFSLPWTSSIFRGLTTLYIHREHNDVHPTSDVFLSVLESCPALEHLDLFHAGPILPSPTSSPDTATSTFAKRRVSLPHLECLVLEVGDLAQCMYTLSHMTLPSSAGLAFAIRAADGWETLDALRAVKHVIEQSCVALETDMSDVAGMSFTPNKTDAAALYTSVMIPFLSGPFLSLRFTNLSHTNIKWFPKFGLIHSELDMPLPSWLLVEMNGDGMLTVEEWKEGLRGWPALDHLVVIDANYGILVEALDPVTSCVCEDCSKGDLICPKLRKFGILRSRPHDNTTRNADTEMLQHLASCLKHRFERGSKLHQLSYRHVEVKRAPLKKYARDVVELTLPDDLLAPGEGEQDRFARYPSVVKDAVRCLIF</sequence>
<dbReference type="EMBL" id="KL197728">
    <property type="protein sequence ID" value="KDQ54649.1"/>
    <property type="molecule type" value="Genomic_DNA"/>
</dbReference>
<dbReference type="Proteomes" id="UP000027265">
    <property type="component" value="Unassembled WGS sequence"/>
</dbReference>
<evidence type="ECO:0000313" key="2">
    <source>
        <dbReference type="Proteomes" id="UP000027265"/>
    </source>
</evidence>
<protein>
    <submittedName>
        <fullName evidence="1">Uncharacterized protein</fullName>
    </submittedName>
</protein>
<keyword evidence="2" id="KW-1185">Reference proteome</keyword>
<organism evidence="1 2">
    <name type="scientific">Jaapia argillacea MUCL 33604</name>
    <dbReference type="NCBI Taxonomy" id="933084"/>
    <lineage>
        <taxon>Eukaryota</taxon>
        <taxon>Fungi</taxon>
        <taxon>Dikarya</taxon>
        <taxon>Basidiomycota</taxon>
        <taxon>Agaricomycotina</taxon>
        <taxon>Agaricomycetes</taxon>
        <taxon>Agaricomycetidae</taxon>
        <taxon>Jaapiales</taxon>
        <taxon>Jaapiaceae</taxon>
        <taxon>Jaapia</taxon>
    </lineage>
</organism>